<dbReference type="NCBIfam" id="TIGR03696">
    <property type="entry name" value="Rhs_assc_core"/>
    <property type="match status" value="1"/>
</dbReference>
<dbReference type="PANTHER" id="PTHR32305:SF15">
    <property type="entry name" value="PROTEIN RHSA-RELATED"/>
    <property type="match status" value="1"/>
</dbReference>
<dbReference type="eggNOG" id="COG3209">
    <property type="taxonomic scope" value="Bacteria"/>
</dbReference>
<reference evidence="5" key="3">
    <citation type="submission" date="2011-05" db="EMBL/GenBank/DDBJ databases">
        <title>Complete sequence of Methylomonas methanica MC09.</title>
        <authorList>
            <consortium name="US DOE Joint Genome Institute"/>
            <person name="Lucas S."/>
            <person name="Han J."/>
            <person name="Lapidus A."/>
            <person name="Cheng J.-F."/>
            <person name="Goodwin L."/>
            <person name="Pitluck S."/>
            <person name="Peters L."/>
            <person name="Mikhailova N."/>
            <person name="Teshima H."/>
            <person name="Han C."/>
            <person name="Tapia R."/>
            <person name="Land M."/>
            <person name="Hauser L."/>
            <person name="Kyrpides N."/>
            <person name="Ivanova N."/>
            <person name="Pagani I."/>
            <person name="Stein L."/>
            <person name="Woyke T."/>
        </authorList>
    </citation>
    <scope>NUCLEOTIDE SEQUENCE [LARGE SCALE GENOMIC DNA]</scope>
    <source>
        <strain evidence="5">MC09</strain>
    </source>
</reference>
<reference evidence="4 5" key="1">
    <citation type="journal article" date="2011" name="J. Bacteriol.">
        <title>Complete Genome Sequence of the Aerobic Marine Methanotroph Methylomonas methanica MC09.</title>
        <authorList>
            <person name="Boden R."/>
            <person name="Cunliffe M."/>
            <person name="Scanlan J."/>
            <person name="Moussard H."/>
            <person name="Kits K.D."/>
            <person name="Klotz M.G."/>
            <person name="Jetten M.S."/>
            <person name="Vuilleumier S."/>
            <person name="Han J."/>
            <person name="Peters L."/>
            <person name="Mikhailova N."/>
            <person name="Teshima H."/>
            <person name="Tapia R."/>
            <person name="Kyrpides N."/>
            <person name="Ivanova N."/>
            <person name="Pagani I."/>
            <person name="Cheng J.F."/>
            <person name="Goodwin L."/>
            <person name="Han C."/>
            <person name="Hauser L."/>
            <person name="Land M.L."/>
            <person name="Lapidus A."/>
            <person name="Lucas S."/>
            <person name="Pitluck S."/>
            <person name="Woyke T."/>
            <person name="Stein L."/>
            <person name="Murrell J.C."/>
        </authorList>
    </citation>
    <scope>NUCLEOTIDE SEQUENCE [LARGE SCALE GENOMIC DNA]</scope>
    <source>
        <strain evidence="4 5">MC09</strain>
    </source>
</reference>
<dbReference type="InterPro" id="IPR006530">
    <property type="entry name" value="YD"/>
</dbReference>
<dbReference type="KEGG" id="mmt:Metme_3636"/>
<accession>F9ZVL5</accession>
<dbReference type="HOGENOM" id="CLU_292369_0_0_6"/>
<sequence>MGSGAYLNQAVDLSLGGGPRGLSFARSYNSQQVNQGAAGLGKGWNHSYNIRLNKHSDVKTALGLRTPQDAAALIVAAYATLDLMAPLQPSLQDWTVGALVAHWAVEQLQDKSVSVQLGDRALSYRQLPDGSYVAPPGVTTRLIKNADGTYQLNERFGTVLAFGADNRIQSLTDVDGNVLSFTYTDDLLTQVKDAYNRSLTLSYTGGKLDQVADNQGRSVSYTYNAATGDLSEYRDAENKLWQYGYDGLHQILTVTDPVNAVIVDNIYDEHARVIQQTAPRDNNTTAVYKLHYTGLSSSEEDPLGHRTTYYYDAAGRTVATENALGEKRSAEYDGQGQTVKQTDALGHSSLRSYDGDNNLRFSWNALNQPTEFQYDGQMRLAKVIDALTHAAEIDYDAEHHPIRYRNGEHDENGQPIQTTTGYYPNGRIQYQIDARQARTDYVYDAFGWLDTQKTGAYPVVNTDYNAIGQLGQLTDRTGAATTFDVYDKRGLLKEQTDPLGKKRLATYDDAGRIHSQTDRNGHTTTLAYTTTGKLKRITYQDSSQVVFNYDSRDNLKTMTDPSGTTANTYDALNRLESHTDPHGFSVGYQYDPAGRLKTVIYPGANRSVTYGYDAADRLKTVRIDWLAGTPTATYHYDAAGRLEQTDAFNGGTIGYGLDNANRLKGVKHTANGQTLADYQYTLDANGNRIKALVEEPQRPAQLIDGSQGYSYNTPKNRLTNQNSTVLTYDSEGQLQTNGATNYAFDAAHRLISQGNQSYVYDGVGNRIKATRNGQVTKYVYDAAGNLLAEADQNNTITRYYIYGQGLTAMVDAQTGQLYVYHFDGTGHTVAITDQSQHTVNTYAYDPYGKLMAQTETIQQPFKYAGQVGIQAEGNNLYYMRARYYDADTGRFISEDPIGHQGGLNLYAYVRGNPIMAVDPSGLLGFNFDQFANQIENNRFDLSVTLGTLVATETVGTMPKVQSELRGLGVPKSELNPYTSQLSRWSGRLDERFLREIGRTATGVTVGGAATGALVFEGFYDLGVIGKAAWDATSFDNSIGSGK</sequence>
<dbReference type="Pfam" id="PF20148">
    <property type="entry name" value="DUF6531"/>
    <property type="match status" value="1"/>
</dbReference>
<gene>
    <name evidence="4" type="ordered locus">Metme_3636</name>
</gene>
<dbReference type="InterPro" id="IPR031325">
    <property type="entry name" value="RHS_repeat"/>
</dbReference>
<dbReference type="Pfam" id="PF05593">
    <property type="entry name" value="RHS_repeat"/>
    <property type="match status" value="1"/>
</dbReference>
<dbReference type="InterPro" id="IPR050708">
    <property type="entry name" value="T6SS_VgrG/RHS"/>
</dbReference>
<dbReference type="InterPro" id="IPR045351">
    <property type="entry name" value="DUF6531"/>
</dbReference>
<dbReference type="PANTHER" id="PTHR32305">
    <property type="match status" value="1"/>
</dbReference>
<evidence type="ECO:0000313" key="4">
    <source>
        <dbReference type="EMBL" id="AEG01997.1"/>
    </source>
</evidence>
<dbReference type="Pfam" id="PF25023">
    <property type="entry name" value="TEN_YD-shell"/>
    <property type="match status" value="2"/>
</dbReference>
<feature type="domain" description="DUF6531" evidence="2">
    <location>
        <begin position="2"/>
        <end position="57"/>
    </location>
</feature>
<organism evidence="4 5">
    <name type="scientific">Methylomonas methanica (strain DSM 25384 / MC09)</name>
    <dbReference type="NCBI Taxonomy" id="857087"/>
    <lineage>
        <taxon>Bacteria</taxon>
        <taxon>Pseudomonadati</taxon>
        <taxon>Pseudomonadota</taxon>
        <taxon>Gammaproteobacteria</taxon>
        <taxon>Methylococcales</taxon>
        <taxon>Methylococcaceae</taxon>
        <taxon>Methylomonas</taxon>
    </lineage>
</organism>
<feature type="domain" description="Teneurin-like YD-shell" evidence="3">
    <location>
        <begin position="459"/>
        <end position="637"/>
    </location>
</feature>
<dbReference type="PRINTS" id="PR00394">
    <property type="entry name" value="RHSPROTEIN"/>
</dbReference>
<proteinExistence type="predicted"/>
<protein>
    <submittedName>
        <fullName evidence="4">RHS repeat-associated core domain protein</fullName>
    </submittedName>
</protein>
<dbReference type="OrthoDB" id="5573232at2"/>
<dbReference type="EMBL" id="CP002738">
    <property type="protein sequence ID" value="AEG01997.1"/>
    <property type="molecule type" value="Genomic_DNA"/>
</dbReference>
<keyword evidence="1" id="KW-0677">Repeat</keyword>
<feature type="domain" description="Teneurin-like YD-shell" evidence="3">
    <location>
        <begin position="658"/>
        <end position="895"/>
    </location>
</feature>
<dbReference type="Proteomes" id="UP000008888">
    <property type="component" value="Chromosome"/>
</dbReference>
<dbReference type="AlphaFoldDB" id="F9ZVL5"/>
<reference key="2">
    <citation type="submission" date="2011-05" db="EMBL/GenBank/DDBJ databases">
        <title>Complete genome sequence of the aerobic marine methanotroph Methylomonas methanica MC09.</title>
        <authorList>
            <person name="Boden R."/>
            <person name="Cunliffe M."/>
            <person name="Scanlan J."/>
            <person name="Moussard H."/>
            <person name="Kits K.D."/>
            <person name="Klotz M."/>
            <person name="Jetten M."/>
            <person name="Vuilleumier S."/>
            <person name="Han J."/>
            <person name="Peters L."/>
            <person name="Mikhailova N."/>
            <person name="Teshima H."/>
            <person name="Tapia R."/>
            <person name="Kyrpides N."/>
            <person name="Ivanova N."/>
            <person name="Pagani I."/>
            <person name="Cheng J.-F."/>
            <person name="Goodwin L."/>
            <person name="Han C."/>
            <person name="Hauser L."/>
            <person name="Land M."/>
            <person name="Lapidus A."/>
            <person name="Lucas S."/>
            <person name="Pitluck S."/>
            <person name="Woyke T."/>
            <person name="Stein L.Y."/>
            <person name="Murrell C."/>
        </authorList>
    </citation>
    <scope>NUCLEOTIDE SEQUENCE</scope>
    <source>
        <strain>MC09</strain>
    </source>
</reference>
<evidence type="ECO:0000313" key="5">
    <source>
        <dbReference type="Proteomes" id="UP000008888"/>
    </source>
</evidence>
<evidence type="ECO:0000256" key="1">
    <source>
        <dbReference type="ARBA" id="ARBA00022737"/>
    </source>
</evidence>
<evidence type="ECO:0000259" key="2">
    <source>
        <dbReference type="Pfam" id="PF20148"/>
    </source>
</evidence>
<dbReference type="STRING" id="857087.Metme_3636"/>
<keyword evidence="5" id="KW-1185">Reference proteome</keyword>
<dbReference type="Gene3D" id="2.180.10.10">
    <property type="entry name" value="RHS repeat-associated core"/>
    <property type="match status" value="2"/>
</dbReference>
<dbReference type="NCBIfam" id="TIGR01643">
    <property type="entry name" value="YD_repeat_2x"/>
    <property type="match status" value="6"/>
</dbReference>
<name>F9ZVL5_METMM</name>
<dbReference type="InterPro" id="IPR056823">
    <property type="entry name" value="TEN-like_YD-shell"/>
</dbReference>
<evidence type="ECO:0000259" key="3">
    <source>
        <dbReference type="Pfam" id="PF25023"/>
    </source>
</evidence>
<dbReference type="RefSeq" id="WP_013820216.1">
    <property type="nucleotide sequence ID" value="NC_015572.1"/>
</dbReference>
<dbReference type="InterPro" id="IPR022385">
    <property type="entry name" value="Rhs_assc_core"/>
</dbReference>